<dbReference type="InterPro" id="IPR019949">
    <property type="entry name" value="CmoO-like"/>
</dbReference>
<dbReference type="Pfam" id="PF00296">
    <property type="entry name" value="Bac_luciferase"/>
    <property type="match status" value="1"/>
</dbReference>
<proteinExistence type="predicted"/>
<dbReference type="PANTHER" id="PTHR30137:SF20">
    <property type="entry name" value="N-ACETYL-S-ALKYLCYSTEINE MONOOXYGENASE"/>
    <property type="match status" value="1"/>
</dbReference>
<comment type="similarity">
    <text evidence="1">To bacterial alkanal monooxygenase alpha and beta chains.</text>
</comment>
<dbReference type="EMBL" id="UINC01002230">
    <property type="protein sequence ID" value="SUZ94389.1"/>
    <property type="molecule type" value="Genomic_DNA"/>
</dbReference>
<dbReference type="PANTHER" id="PTHR30137">
    <property type="entry name" value="LUCIFERASE-LIKE MONOOXYGENASE"/>
    <property type="match status" value="1"/>
</dbReference>
<evidence type="ECO:0000313" key="3">
    <source>
        <dbReference type="EMBL" id="SUZ94389.1"/>
    </source>
</evidence>
<sequence>MASIKDIKLTVVDQSPIRRGGTPADALNESVELAIHTENLGYSRYWVAEHHNSNSFSGTSPEILIGQIAAKTSTIRVGSGGVMLSHYSALKVAEQFSVLDSFHPDRIDLGIGRAPGSDRRTAAALTYPRPTMDVFSDFPQMVKDLLNFLEDEVEDDHPLSGIRAQSSGKETYPSVWLLGSSDYSARLAAEMGLPFSFADFFGNTSEYGPQVTDLYRNNFKPSDYLSEPKVNVGLQVICADTEEKAKFVGSSRSINKIISTMGLKTKGLLPPEEASVWPLDENVRAYLEQTTQSYIEGDPDQVKEGILSSSERYQTPDIGIVSNCYYFDDRKKSYRLVAESMDVHPNSIPDVATAEF</sequence>
<dbReference type="InterPro" id="IPR050766">
    <property type="entry name" value="Bact_Lucif_Oxidored"/>
</dbReference>
<dbReference type="SUPFAM" id="SSF51679">
    <property type="entry name" value="Bacterial luciferase-like"/>
    <property type="match status" value="1"/>
</dbReference>
<name>A0A381RTI1_9ZZZZ</name>
<reference evidence="3" key="1">
    <citation type="submission" date="2018-05" db="EMBL/GenBank/DDBJ databases">
        <authorList>
            <person name="Lanie J.A."/>
            <person name="Ng W.-L."/>
            <person name="Kazmierczak K.M."/>
            <person name="Andrzejewski T.M."/>
            <person name="Davidsen T.M."/>
            <person name="Wayne K.J."/>
            <person name="Tettelin H."/>
            <person name="Glass J.I."/>
            <person name="Rusch D."/>
            <person name="Podicherti R."/>
            <person name="Tsui H.-C.T."/>
            <person name="Winkler M.E."/>
        </authorList>
    </citation>
    <scope>NUCLEOTIDE SEQUENCE</scope>
</reference>
<protein>
    <recommendedName>
        <fullName evidence="2">Luciferase-like domain-containing protein</fullName>
    </recommendedName>
</protein>
<dbReference type="FunFam" id="3.20.20.30:FF:000002">
    <property type="entry name" value="LLM class flavin-dependent oxidoreductase"/>
    <property type="match status" value="1"/>
</dbReference>
<dbReference type="CDD" id="cd00347">
    <property type="entry name" value="Flavin_utilizing_monoxygenases"/>
    <property type="match status" value="2"/>
</dbReference>
<dbReference type="GO" id="GO:0016705">
    <property type="term" value="F:oxidoreductase activity, acting on paired donors, with incorporation or reduction of molecular oxygen"/>
    <property type="evidence" value="ECO:0007669"/>
    <property type="project" value="InterPro"/>
</dbReference>
<accession>A0A381RTI1</accession>
<dbReference type="InterPro" id="IPR036661">
    <property type="entry name" value="Luciferase-like_sf"/>
</dbReference>
<dbReference type="InterPro" id="IPR011251">
    <property type="entry name" value="Luciferase-like_dom"/>
</dbReference>
<dbReference type="Gene3D" id="3.20.20.30">
    <property type="entry name" value="Luciferase-like domain"/>
    <property type="match status" value="1"/>
</dbReference>
<evidence type="ECO:0000259" key="2">
    <source>
        <dbReference type="Pfam" id="PF00296"/>
    </source>
</evidence>
<gene>
    <name evidence="3" type="ORF">METZ01_LOCUS47243</name>
</gene>
<dbReference type="AlphaFoldDB" id="A0A381RTI1"/>
<evidence type="ECO:0000256" key="1">
    <source>
        <dbReference type="ARBA" id="ARBA00007789"/>
    </source>
</evidence>
<dbReference type="GO" id="GO:0005829">
    <property type="term" value="C:cytosol"/>
    <property type="evidence" value="ECO:0007669"/>
    <property type="project" value="TreeGrafter"/>
</dbReference>
<organism evidence="3">
    <name type="scientific">marine metagenome</name>
    <dbReference type="NCBI Taxonomy" id="408172"/>
    <lineage>
        <taxon>unclassified sequences</taxon>
        <taxon>metagenomes</taxon>
        <taxon>ecological metagenomes</taxon>
    </lineage>
</organism>
<feature type="domain" description="Luciferase-like" evidence="2">
    <location>
        <begin position="20"/>
        <end position="246"/>
    </location>
</feature>
<dbReference type="NCBIfam" id="TIGR03558">
    <property type="entry name" value="oxido_grp_1"/>
    <property type="match status" value="1"/>
</dbReference>